<dbReference type="AlphaFoldDB" id="V6M8W0"/>
<dbReference type="RefSeq" id="WP_023558935.1">
    <property type="nucleotide sequence ID" value="NZ_KI629786.1"/>
</dbReference>
<comment type="caution">
    <text evidence="1">The sequence shown here is derived from an EMBL/GenBank/DDBJ whole genome shotgun (WGS) entry which is preliminary data.</text>
</comment>
<evidence type="ECO:0000313" key="2">
    <source>
        <dbReference type="Proteomes" id="UP000017973"/>
    </source>
</evidence>
<dbReference type="Proteomes" id="UP000017973">
    <property type="component" value="Unassembled WGS sequence"/>
</dbReference>
<name>V6M8W0_9BACL</name>
<dbReference type="EMBL" id="AYJU01000018">
    <property type="protein sequence ID" value="EST51778.1"/>
    <property type="molecule type" value="Genomic_DNA"/>
</dbReference>
<accession>V6M8W0</accession>
<reference evidence="1 2" key="1">
    <citation type="journal article" date="2014" name="Genome Announc.">
        <title>Draft Genome Sequence of Brevibacillus panacihumi Strain W25, a Halotolerant Hydrocarbon-Degrading Bacterium.</title>
        <authorList>
            <person name="Wang X."/>
            <person name="Jin D."/>
            <person name="Zhou L."/>
            <person name="Wu L."/>
            <person name="An W."/>
            <person name="Chen Y."/>
            <person name="Zhao L."/>
        </authorList>
    </citation>
    <scope>NUCLEOTIDE SEQUENCE [LARGE SCALE GENOMIC DNA]</scope>
    <source>
        <strain evidence="1 2">W25</strain>
    </source>
</reference>
<sequence length="336" mass="38139">MSHPQRLLLSASAELSPLVGPELAMCGIDLQVPREGVSSLPRREVDGLLVTTPAELHGVNGIARLSETSGLLLVYGAGNPYGWADQLADEVQENKRWEVVRMALVADQERVLLGGEPDGKWLRRLSRHLAAHGRMSYVCARREVDEVIRQLPRYLAWKERFFLELGDTCDAEGISLRSVSRALGLDRRVGQEWWFPAREDHAQLCAWLMRETSAILEKANIRRIVLWGPWSLWKQMPVGWLKDYEVILYIKQDEPFPNDIAPTWSIQRDREEALVQADLLLLAQHDPVIGELPLPSLARIMRQPIVLDAAGCFPLQEARAYLSLYRAIGEKTNVWE</sequence>
<proteinExistence type="predicted"/>
<keyword evidence="2" id="KW-1185">Reference proteome</keyword>
<dbReference type="PATRIC" id="fig|1408254.3.peg.5028"/>
<dbReference type="HOGENOM" id="CLU_843768_0_0_9"/>
<organism evidence="1 2">
    <name type="scientific">Brevibacillus panacihumi W25</name>
    <dbReference type="NCBI Taxonomy" id="1408254"/>
    <lineage>
        <taxon>Bacteria</taxon>
        <taxon>Bacillati</taxon>
        <taxon>Bacillota</taxon>
        <taxon>Bacilli</taxon>
        <taxon>Bacillales</taxon>
        <taxon>Paenibacillaceae</taxon>
        <taxon>Brevibacillus</taxon>
    </lineage>
</organism>
<protein>
    <submittedName>
        <fullName evidence="1">Uncharacterized protein</fullName>
    </submittedName>
</protein>
<evidence type="ECO:0000313" key="1">
    <source>
        <dbReference type="EMBL" id="EST51778.1"/>
    </source>
</evidence>
<dbReference type="eggNOG" id="COG1004">
    <property type="taxonomic scope" value="Bacteria"/>
</dbReference>
<dbReference type="STRING" id="1408254.T458_25765"/>
<gene>
    <name evidence="1" type="ORF">T458_25765</name>
</gene>